<comment type="catalytic activity">
    <reaction evidence="6">
        <text>(6S)-NADHX + ADP = AMP + phosphate + NADH + H(+)</text>
        <dbReference type="Rhea" id="RHEA:32223"/>
        <dbReference type="ChEBI" id="CHEBI:15378"/>
        <dbReference type="ChEBI" id="CHEBI:43474"/>
        <dbReference type="ChEBI" id="CHEBI:57945"/>
        <dbReference type="ChEBI" id="CHEBI:64074"/>
        <dbReference type="ChEBI" id="CHEBI:456215"/>
        <dbReference type="ChEBI" id="CHEBI:456216"/>
        <dbReference type="EC" id="4.2.1.136"/>
    </reaction>
</comment>
<gene>
    <name evidence="6" type="primary">nnrD</name>
    <name evidence="8" type="ordered locus">Isop_3493</name>
</gene>
<dbReference type="InterPro" id="IPR017953">
    <property type="entry name" value="Carbohydrate_kinase_pred_CS"/>
</dbReference>
<dbReference type="PROSITE" id="PS51383">
    <property type="entry name" value="YJEF_C_3"/>
    <property type="match status" value="1"/>
</dbReference>
<evidence type="ECO:0000256" key="1">
    <source>
        <dbReference type="ARBA" id="ARBA00022741"/>
    </source>
</evidence>
<dbReference type="Proteomes" id="UP000008631">
    <property type="component" value="Chromosome"/>
</dbReference>
<keyword evidence="5 6" id="KW-0456">Lyase</keyword>
<comment type="cofactor">
    <cofactor evidence="6">
        <name>Mg(2+)</name>
        <dbReference type="ChEBI" id="CHEBI:18420"/>
    </cofactor>
</comment>
<dbReference type="GO" id="GO:0005524">
    <property type="term" value="F:ATP binding"/>
    <property type="evidence" value="ECO:0007669"/>
    <property type="project" value="UniProtKB-KW"/>
</dbReference>
<feature type="domain" description="YjeF C-terminal" evidence="7">
    <location>
        <begin position="12"/>
        <end position="301"/>
    </location>
</feature>
<keyword evidence="9" id="KW-1185">Reference proteome</keyword>
<dbReference type="HOGENOM" id="CLU_024853_2_2_0"/>
<evidence type="ECO:0000256" key="4">
    <source>
        <dbReference type="ARBA" id="ARBA00023027"/>
    </source>
</evidence>
<sequence length="303" mass="31794">MTTSEPSDTLDLEWVELPPWPRRPSDGHKGTFGSVLIVAGSRGMAGAAALAGRGALRAGAGLVRLAVPETILETVAGFEPSYAIVPLPADPQGRIDFAPPETWTLLEEQASWADAVAVGPGLGRSPELDRMIRFLAESPALERPRVFDADALNALADLGGLDHVRGPAVLTPHPGEAARLVPELAEQARHDRVGFLTTLSPRLRDSGIVFVLKGAETLIGDGRRARRNTTGNSGLATGGSGDVLTGVVAALLARGLAPFEAACLAVDRHGRAGDLGARRRGPNGLIASDLPEFIAEALREWED</sequence>
<keyword evidence="8" id="KW-0808">Transferase</keyword>
<feature type="binding site" evidence="6">
    <location>
        <position position="47"/>
    </location>
    <ligand>
        <name>(6S)-NADPHX</name>
        <dbReference type="ChEBI" id="CHEBI:64076"/>
    </ligand>
</feature>
<evidence type="ECO:0000256" key="3">
    <source>
        <dbReference type="ARBA" id="ARBA00022857"/>
    </source>
</evidence>
<dbReference type="GO" id="GO:0052855">
    <property type="term" value="F:ADP-dependent NAD(P)H-hydrate dehydratase activity"/>
    <property type="evidence" value="ECO:0007669"/>
    <property type="project" value="UniProtKB-UniRule"/>
</dbReference>
<reference evidence="8 9" key="2">
    <citation type="journal article" date="2011" name="Stand. Genomic Sci.">
        <title>Complete genome sequence of Isosphaera pallida type strain (IS1B).</title>
        <authorList>
            <consortium name="US DOE Joint Genome Institute (JGI-PGF)"/>
            <person name="Goker M."/>
            <person name="Cleland D."/>
            <person name="Saunders E."/>
            <person name="Lapidus A."/>
            <person name="Nolan M."/>
            <person name="Lucas S."/>
            <person name="Hammon N."/>
            <person name="Deshpande S."/>
            <person name="Cheng J.F."/>
            <person name="Tapia R."/>
            <person name="Han C."/>
            <person name="Goodwin L."/>
            <person name="Pitluck S."/>
            <person name="Liolios K."/>
            <person name="Pagani I."/>
            <person name="Ivanova N."/>
            <person name="Mavromatis K."/>
            <person name="Pati A."/>
            <person name="Chen A."/>
            <person name="Palaniappan K."/>
            <person name="Land M."/>
            <person name="Hauser L."/>
            <person name="Chang Y.J."/>
            <person name="Jeffries C.D."/>
            <person name="Detter J.C."/>
            <person name="Beck B."/>
            <person name="Woyke T."/>
            <person name="Bristow J."/>
            <person name="Eisen J.A."/>
            <person name="Markowitz V."/>
            <person name="Hugenholtz P."/>
            <person name="Kyrpides N.C."/>
            <person name="Klenk H.P."/>
        </authorList>
    </citation>
    <scope>NUCLEOTIDE SEQUENCE [LARGE SCALE GENOMIC DNA]</scope>
    <source>
        <strain evidence="9">ATCC 43644 / DSM 9630 / IS1B</strain>
    </source>
</reference>
<dbReference type="RefSeq" id="WP_013566338.1">
    <property type="nucleotide sequence ID" value="NC_014962.1"/>
</dbReference>
<keyword evidence="4 6" id="KW-0520">NAD</keyword>
<feature type="binding site" evidence="6">
    <location>
        <position position="173"/>
    </location>
    <ligand>
        <name>(6S)-NADPHX</name>
        <dbReference type="ChEBI" id="CHEBI:64076"/>
    </ligand>
</feature>
<evidence type="ECO:0000259" key="7">
    <source>
        <dbReference type="PROSITE" id="PS51383"/>
    </source>
</evidence>
<feature type="binding site" evidence="6">
    <location>
        <position position="121"/>
    </location>
    <ligand>
        <name>(6S)-NADPHX</name>
        <dbReference type="ChEBI" id="CHEBI:64076"/>
    </ligand>
</feature>
<keyword evidence="8" id="KW-0418">Kinase</keyword>
<comment type="subunit">
    <text evidence="6">Homotetramer.</text>
</comment>
<evidence type="ECO:0000256" key="6">
    <source>
        <dbReference type="HAMAP-Rule" id="MF_01965"/>
    </source>
</evidence>
<feature type="binding site" evidence="6">
    <location>
        <position position="241"/>
    </location>
    <ligand>
        <name>AMP</name>
        <dbReference type="ChEBI" id="CHEBI:456215"/>
    </ligand>
</feature>
<keyword evidence="3 6" id="KW-0521">NADP</keyword>
<dbReference type="PROSITE" id="PS01050">
    <property type="entry name" value="YJEF_C_2"/>
    <property type="match status" value="1"/>
</dbReference>
<dbReference type="GO" id="GO:0110051">
    <property type="term" value="P:metabolite repair"/>
    <property type="evidence" value="ECO:0007669"/>
    <property type="project" value="TreeGrafter"/>
</dbReference>
<protein>
    <recommendedName>
        <fullName evidence="6">ADP-dependent (S)-NAD(P)H-hydrate dehydratase</fullName>
        <ecNumber evidence="6">4.2.1.136</ecNumber>
    </recommendedName>
    <alternativeName>
        <fullName evidence="6">ADP-dependent NAD(P)HX dehydratase</fullName>
    </alternativeName>
</protein>
<comment type="function">
    <text evidence="6">Catalyzes the dehydration of the S-form of NAD(P)HX at the expense of ADP, which is converted to AMP. Together with NAD(P)HX epimerase, which catalyzes the epimerization of the S- and R-forms, the enzyme allows the repair of both epimers of NAD(P)HX, a damaged form of NAD(P)H that is a result of enzymatic or heat-dependent hydration.</text>
</comment>
<dbReference type="SUPFAM" id="SSF53613">
    <property type="entry name" value="Ribokinase-like"/>
    <property type="match status" value="1"/>
</dbReference>
<dbReference type="Pfam" id="PF01256">
    <property type="entry name" value="Carb_kinase"/>
    <property type="match status" value="1"/>
</dbReference>
<dbReference type="NCBIfam" id="TIGR00196">
    <property type="entry name" value="yjeF_cterm"/>
    <property type="match status" value="1"/>
</dbReference>
<dbReference type="GO" id="GO:0016301">
    <property type="term" value="F:kinase activity"/>
    <property type="evidence" value="ECO:0007669"/>
    <property type="project" value="UniProtKB-KW"/>
</dbReference>
<dbReference type="Gene3D" id="3.40.1190.20">
    <property type="match status" value="1"/>
</dbReference>
<evidence type="ECO:0000313" key="8">
    <source>
        <dbReference type="EMBL" id="ADV64050.1"/>
    </source>
</evidence>
<reference key="1">
    <citation type="submission" date="2010-11" db="EMBL/GenBank/DDBJ databases">
        <title>The complete sequence of chromosome of Isophaera pallida ATCC 43644.</title>
        <authorList>
            <consortium name="US DOE Joint Genome Institute (JGI-PGF)"/>
            <person name="Lucas S."/>
            <person name="Copeland A."/>
            <person name="Lapidus A."/>
            <person name="Bruce D."/>
            <person name="Goodwin L."/>
            <person name="Pitluck S."/>
            <person name="Kyrpides N."/>
            <person name="Mavromatis K."/>
            <person name="Pagani I."/>
            <person name="Ivanova N."/>
            <person name="Saunders E."/>
            <person name="Brettin T."/>
            <person name="Detter J.C."/>
            <person name="Han C."/>
            <person name="Tapia R."/>
            <person name="Land M."/>
            <person name="Hauser L."/>
            <person name="Markowitz V."/>
            <person name="Cheng J.-F."/>
            <person name="Hugenholtz P."/>
            <person name="Woyke T."/>
            <person name="Wu D."/>
            <person name="Eisen J.A."/>
        </authorList>
    </citation>
    <scope>NUCLEOTIDE SEQUENCE</scope>
    <source>
        <strain>ATCC 43644</strain>
    </source>
</reference>
<keyword evidence="1 6" id="KW-0547">Nucleotide-binding</keyword>
<organism evidence="8 9">
    <name type="scientific">Isosphaera pallida (strain ATCC 43644 / DSM 9630 / IS1B)</name>
    <dbReference type="NCBI Taxonomy" id="575540"/>
    <lineage>
        <taxon>Bacteria</taxon>
        <taxon>Pseudomonadati</taxon>
        <taxon>Planctomycetota</taxon>
        <taxon>Planctomycetia</taxon>
        <taxon>Isosphaerales</taxon>
        <taxon>Isosphaeraceae</taxon>
        <taxon>Isosphaera</taxon>
    </lineage>
</organism>
<dbReference type="AlphaFoldDB" id="E8QX11"/>
<dbReference type="GO" id="GO:0046496">
    <property type="term" value="P:nicotinamide nucleotide metabolic process"/>
    <property type="evidence" value="ECO:0007669"/>
    <property type="project" value="UniProtKB-UniRule"/>
</dbReference>
<evidence type="ECO:0000256" key="2">
    <source>
        <dbReference type="ARBA" id="ARBA00022840"/>
    </source>
</evidence>
<accession>E8QX11</accession>
<dbReference type="STRING" id="575540.Isop_3493"/>
<feature type="binding site" evidence="6">
    <location>
        <position position="242"/>
    </location>
    <ligand>
        <name>(6S)-NADPHX</name>
        <dbReference type="ChEBI" id="CHEBI:64076"/>
    </ligand>
</feature>
<dbReference type="PANTHER" id="PTHR12592">
    <property type="entry name" value="ATP-DEPENDENT (S)-NAD(P)H-HYDRATE DEHYDRATASE FAMILY MEMBER"/>
    <property type="match status" value="1"/>
</dbReference>
<dbReference type="GO" id="GO:0052856">
    <property type="term" value="F:NAD(P)HX epimerase activity"/>
    <property type="evidence" value="ECO:0007669"/>
    <property type="project" value="TreeGrafter"/>
</dbReference>
<dbReference type="PANTHER" id="PTHR12592:SF0">
    <property type="entry name" value="ATP-DEPENDENT (S)-NAD(P)H-HYDRATE DEHYDRATASE"/>
    <property type="match status" value="1"/>
</dbReference>
<dbReference type="InParanoid" id="E8QX11"/>
<name>E8QX11_ISOPI</name>
<evidence type="ECO:0000313" key="9">
    <source>
        <dbReference type="Proteomes" id="UP000008631"/>
    </source>
</evidence>
<dbReference type="InterPro" id="IPR000631">
    <property type="entry name" value="CARKD"/>
</dbReference>
<dbReference type="CDD" id="cd01171">
    <property type="entry name" value="YXKO-related"/>
    <property type="match status" value="1"/>
</dbReference>
<dbReference type="EC" id="4.2.1.136" evidence="6"/>
<dbReference type="EMBL" id="CP002353">
    <property type="protein sequence ID" value="ADV64050.1"/>
    <property type="molecule type" value="Genomic_DNA"/>
</dbReference>
<proteinExistence type="inferred from homology"/>
<dbReference type="KEGG" id="ipa:Isop_3493"/>
<dbReference type="HAMAP" id="MF_01965">
    <property type="entry name" value="NADHX_dehydratase"/>
    <property type="match status" value="1"/>
</dbReference>
<dbReference type="InterPro" id="IPR029056">
    <property type="entry name" value="Ribokinase-like"/>
</dbReference>
<dbReference type="eggNOG" id="COG0063">
    <property type="taxonomic scope" value="Bacteria"/>
</dbReference>
<evidence type="ECO:0000256" key="5">
    <source>
        <dbReference type="ARBA" id="ARBA00023239"/>
    </source>
</evidence>
<comment type="catalytic activity">
    <reaction evidence="6">
        <text>(6S)-NADPHX + ADP = AMP + phosphate + NADPH + H(+)</text>
        <dbReference type="Rhea" id="RHEA:32235"/>
        <dbReference type="ChEBI" id="CHEBI:15378"/>
        <dbReference type="ChEBI" id="CHEBI:43474"/>
        <dbReference type="ChEBI" id="CHEBI:57783"/>
        <dbReference type="ChEBI" id="CHEBI:64076"/>
        <dbReference type="ChEBI" id="CHEBI:456215"/>
        <dbReference type="ChEBI" id="CHEBI:456216"/>
        <dbReference type="EC" id="4.2.1.136"/>
    </reaction>
</comment>
<feature type="binding site" evidence="6">
    <location>
        <begin position="213"/>
        <end position="217"/>
    </location>
    <ligand>
        <name>AMP</name>
        <dbReference type="ChEBI" id="CHEBI:456215"/>
    </ligand>
</feature>
<comment type="similarity">
    <text evidence="6">Belongs to the NnrD/CARKD family.</text>
</comment>
<keyword evidence="2 6" id="KW-0067">ATP-binding</keyword>